<sequence>MQCRDLTRQINLISSCREELRKESVKPLMKKSQNDLLTQRIQDFFENAEGCSKEFKNCQRTEDADKDVKEYDRPNNNVEYFKEEFDRYGNVFHNDTLGERSSLWTRLFSLIPNLELLHPVNRCIVCFNAITTLYEIPKSSEPKELHELDPKEVTNMTEDEIFMNLYHSDLLGGEISPSETIYHNLPSRIIYQIHDLCSVEHIFDFIDLNCGIDVEKEKDLPKTDKSHFWKPNTSVENIRKTSSNHNNPYYSYNEDDIAESHHGMMLKAKMKTSREHFDGLIPAVLPGPRIFYQLYELPEIDENFDKYVIETTSEEQLKEMIYFDTLSETTQDCEVLEFVDIHDEPEVLHKKLTSAYVFDSSEEVLTSQLLREHSPNCLSFETASLGAEVINHSISLGNALENTEDASDGALNISQYPDWVRGLILDNGKNIPRSFNTSSTLDAIYTTDLANSTSEYFFDILRTSNSEILIKPESYQCNRHENQLGPYNISPERNQVESIYCRPNDRIYKSPVMNDVFYVNDIPKGINSRSLSQQEDIISGFDSTRACLINNNKLSDESDHIINIQDQSSHTESKSDHMSDINPVYKVSGIEKDPGNIYSGCPLFKMTRAHHAINSGYPNTHITGDQAIDVTVAPQALCLGGSPAPFRGP</sequence>
<name>A0A7R9DBU1_TIMCR</name>
<dbReference type="AlphaFoldDB" id="A0A7R9DBU1"/>
<evidence type="ECO:0000313" key="1">
    <source>
        <dbReference type="EMBL" id="CAD7411801.1"/>
    </source>
</evidence>
<accession>A0A7R9DBU1</accession>
<proteinExistence type="predicted"/>
<protein>
    <submittedName>
        <fullName evidence="1">Uncharacterized protein</fullName>
    </submittedName>
</protein>
<organism evidence="1">
    <name type="scientific">Timema cristinae</name>
    <name type="common">Walking stick</name>
    <dbReference type="NCBI Taxonomy" id="61476"/>
    <lineage>
        <taxon>Eukaryota</taxon>
        <taxon>Metazoa</taxon>
        <taxon>Ecdysozoa</taxon>
        <taxon>Arthropoda</taxon>
        <taxon>Hexapoda</taxon>
        <taxon>Insecta</taxon>
        <taxon>Pterygota</taxon>
        <taxon>Neoptera</taxon>
        <taxon>Polyneoptera</taxon>
        <taxon>Phasmatodea</taxon>
        <taxon>Timematodea</taxon>
        <taxon>Timematoidea</taxon>
        <taxon>Timematidae</taxon>
        <taxon>Timema</taxon>
    </lineage>
</organism>
<dbReference type="EMBL" id="OC322434">
    <property type="protein sequence ID" value="CAD7411801.1"/>
    <property type="molecule type" value="Genomic_DNA"/>
</dbReference>
<gene>
    <name evidence="1" type="ORF">TCEB3V08_LOCUS11100</name>
</gene>
<reference evidence="1" key="1">
    <citation type="submission" date="2020-11" db="EMBL/GenBank/DDBJ databases">
        <authorList>
            <person name="Tran Van P."/>
        </authorList>
    </citation>
    <scope>NUCLEOTIDE SEQUENCE</scope>
</reference>